<dbReference type="OrthoDB" id="1748527at2759"/>
<evidence type="ECO:0000313" key="1">
    <source>
        <dbReference type="EMBL" id="TVU21646.1"/>
    </source>
</evidence>
<accession>A0A5J9UDM6</accession>
<protein>
    <submittedName>
        <fullName evidence="1">Uncharacterized protein</fullName>
    </submittedName>
</protein>
<gene>
    <name evidence="1" type="ORF">EJB05_31296</name>
</gene>
<name>A0A5J9UDM6_9POAL</name>
<dbReference type="Gramene" id="TVU21646">
    <property type="protein sequence ID" value="TVU21646"/>
    <property type="gene ID" value="EJB05_31296"/>
</dbReference>
<keyword evidence="2" id="KW-1185">Reference proteome</keyword>
<dbReference type="EMBL" id="RWGY01000026">
    <property type="protein sequence ID" value="TVU21646.1"/>
    <property type="molecule type" value="Genomic_DNA"/>
</dbReference>
<dbReference type="Proteomes" id="UP000324897">
    <property type="component" value="Unassembled WGS sequence"/>
</dbReference>
<evidence type="ECO:0000313" key="2">
    <source>
        <dbReference type="Proteomes" id="UP000324897"/>
    </source>
</evidence>
<comment type="caution">
    <text evidence="1">The sequence shown here is derived from an EMBL/GenBank/DDBJ whole genome shotgun (WGS) entry which is preliminary data.</text>
</comment>
<sequence>MRPQSSLQNSFLEKSILYALTSPMSWRVQPRKKRQTRKSSPDDSWRYGMVTFCGKWLTKLGMGASKITIFESAEGKREAIRQLCFSLEHYRHGYQQLRQLLQDYKRPMPFHFMFIQTAVSIEA</sequence>
<dbReference type="AlphaFoldDB" id="A0A5J9UDM6"/>
<organism evidence="1 2">
    <name type="scientific">Eragrostis curvula</name>
    <name type="common">weeping love grass</name>
    <dbReference type="NCBI Taxonomy" id="38414"/>
    <lineage>
        <taxon>Eukaryota</taxon>
        <taxon>Viridiplantae</taxon>
        <taxon>Streptophyta</taxon>
        <taxon>Embryophyta</taxon>
        <taxon>Tracheophyta</taxon>
        <taxon>Spermatophyta</taxon>
        <taxon>Magnoliopsida</taxon>
        <taxon>Liliopsida</taxon>
        <taxon>Poales</taxon>
        <taxon>Poaceae</taxon>
        <taxon>PACMAD clade</taxon>
        <taxon>Chloridoideae</taxon>
        <taxon>Eragrostideae</taxon>
        <taxon>Eragrostidinae</taxon>
        <taxon>Eragrostis</taxon>
    </lineage>
</organism>
<proteinExistence type="predicted"/>
<reference evidence="1 2" key="1">
    <citation type="journal article" date="2019" name="Sci. Rep.">
        <title>A high-quality genome of Eragrostis curvula grass provides insights into Poaceae evolution and supports new strategies to enhance forage quality.</title>
        <authorList>
            <person name="Carballo J."/>
            <person name="Santos B.A.C.M."/>
            <person name="Zappacosta D."/>
            <person name="Garbus I."/>
            <person name="Selva J.P."/>
            <person name="Gallo C.A."/>
            <person name="Diaz A."/>
            <person name="Albertini E."/>
            <person name="Caccamo M."/>
            <person name="Echenique V."/>
        </authorList>
    </citation>
    <scope>NUCLEOTIDE SEQUENCE [LARGE SCALE GENOMIC DNA]</scope>
    <source>
        <strain evidence="2">cv. Victoria</strain>
        <tissue evidence="1">Leaf</tissue>
    </source>
</reference>
<feature type="non-terminal residue" evidence="1">
    <location>
        <position position="1"/>
    </location>
</feature>